<dbReference type="Proteomes" id="UP000235392">
    <property type="component" value="Unassembled WGS sequence"/>
</dbReference>
<comment type="caution">
    <text evidence="2">The sequence shown here is derived from an EMBL/GenBank/DDBJ whole genome shotgun (WGS) entry which is preliminary data.</text>
</comment>
<protein>
    <recommendedName>
        <fullName evidence="1">ZNF598/HEL2 C2H2 zinc finger domain-containing protein</fullName>
    </recommendedName>
</protein>
<sequence>MRALYKKRECALCKTELHDVILTTDPQAFFSSYDLASFKFKDPHLAMYCETFEQLDELLALSQIQLSPPRLHERAEVFAHEHTLFTAKGLTVHMNQGSVGVGKGLRRSRFMAEGDTATGADDDDGFQGHPRCGFCSVYYYDDDQLYQHCRDKHEPVLYLRPQRASGDGSTTWITSIYHFRDDHHLCSQQNCLQSRFVVYETALELQAHQIEVHGAEMV</sequence>
<dbReference type="AlphaFoldDB" id="A0A2N5V0H9"/>
<accession>A0A2N5V0H9</accession>
<dbReference type="GO" id="GO:0061630">
    <property type="term" value="F:ubiquitin protein ligase activity"/>
    <property type="evidence" value="ECO:0007669"/>
    <property type="project" value="InterPro"/>
</dbReference>
<dbReference type="Pfam" id="PF23230">
    <property type="entry name" value="zf-C2H2_13"/>
    <property type="match status" value="1"/>
</dbReference>
<dbReference type="GO" id="GO:0043022">
    <property type="term" value="F:ribosome binding"/>
    <property type="evidence" value="ECO:0007669"/>
    <property type="project" value="TreeGrafter"/>
</dbReference>
<dbReference type="PANTHER" id="PTHR22938:SF0">
    <property type="entry name" value="E3 UBIQUITIN-PROTEIN LIGASE ZNF598"/>
    <property type="match status" value="1"/>
</dbReference>
<dbReference type="InterPro" id="IPR044288">
    <property type="entry name" value="ZNF598/HEL2"/>
</dbReference>
<gene>
    <name evidence="2" type="ORF">PCASD_06772</name>
</gene>
<name>A0A2N5V0H9_9BASI</name>
<evidence type="ECO:0000259" key="1">
    <source>
        <dbReference type="Pfam" id="PF23230"/>
    </source>
</evidence>
<dbReference type="InterPro" id="IPR056437">
    <property type="entry name" value="Znf-C2H2_ZNF598/HEL2"/>
</dbReference>
<dbReference type="PANTHER" id="PTHR22938">
    <property type="entry name" value="ZINC FINGER PROTEIN 598"/>
    <property type="match status" value="1"/>
</dbReference>
<dbReference type="GO" id="GO:0072344">
    <property type="term" value="P:rescue of stalled ribosome"/>
    <property type="evidence" value="ECO:0007669"/>
    <property type="project" value="InterPro"/>
</dbReference>
<feature type="domain" description="ZNF598/HEL2 C2H2 zinc finger" evidence="1">
    <location>
        <begin position="178"/>
        <end position="209"/>
    </location>
</feature>
<reference evidence="2 3" key="1">
    <citation type="submission" date="2017-11" db="EMBL/GenBank/DDBJ databases">
        <title>De novo assembly and phasing of dikaryotic genomes from two isolates of Puccinia coronata f. sp. avenae, the causal agent of oat crown rust.</title>
        <authorList>
            <person name="Miller M.E."/>
            <person name="Zhang Y."/>
            <person name="Omidvar V."/>
            <person name="Sperschneider J."/>
            <person name="Schwessinger B."/>
            <person name="Raley C."/>
            <person name="Palmer J.M."/>
            <person name="Garnica D."/>
            <person name="Upadhyaya N."/>
            <person name="Rathjen J."/>
            <person name="Taylor J.M."/>
            <person name="Park R.F."/>
            <person name="Dodds P.N."/>
            <person name="Hirsch C.D."/>
            <person name="Kianian S.F."/>
            <person name="Figueroa M."/>
        </authorList>
    </citation>
    <scope>NUCLEOTIDE SEQUENCE [LARGE SCALE GENOMIC DNA]</scope>
    <source>
        <strain evidence="2">12SD80</strain>
    </source>
</reference>
<dbReference type="EMBL" id="PGCI01000067">
    <property type="protein sequence ID" value="PLW43508.1"/>
    <property type="molecule type" value="Genomic_DNA"/>
</dbReference>
<proteinExistence type="predicted"/>
<evidence type="ECO:0000313" key="3">
    <source>
        <dbReference type="Proteomes" id="UP000235392"/>
    </source>
</evidence>
<organism evidence="2 3">
    <name type="scientific">Puccinia coronata f. sp. avenae</name>
    <dbReference type="NCBI Taxonomy" id="200324"/>
    <lineage>
        <taxon>Eukaryota</taxon>
        <taxon>Fungi</taxon>
        <taxon>Dikarya</taxon>
        <taxon>Basidiomycota</taxon>
        <taxon>Pucciniomycotina</taxon>
        <taxon>Pucciniomycetes</taxon>
        <taxon>Pucciniales</taxon>
        <taxon>Pucciniaceae</taxon>
        <taxon>Puccinia</taxon>
    </lineage>
</organism>
<dbReference type="GO" id="GO:0016567">
    <property type="term" value="P:protein ubiquitination"/>
    <property type="evidence" value="ECO:0007669"/>
    <property type="project" value="TreeGrafter"/>
</dbReference>
<evidence type="ECO:0000313" key="2">
    <source>
        <dbReference type="EMBL" id="PLW43508.1"/>
    </source>
</evidence>